<name>A0A0P7WC69_9RHOB</name>
<accession>A0A0P7WC69</accession>
<evidence type="ECO:0000313" key="2">
    <source>
        <dbReference type="EMBL" id="CUX82147.1"/>
    </source>
</evidence>
<dbReference type="Proteomes" id="UP000182045">
    <property type="component" value="Unassembled WGS sequence"/>
</dbReference>
<feature type="chain" id="PRO_5010234149" description="Oxidoreductase molybdopterin-binding domain-containing protein" evidence="1">
    <location>
        <begin position="25"/>
        <end position="163"/>
    </location>
</feature>
<gene>
    <name evidence="2" type="ORF">Ga0058931_2195</name>
    <name evidence="3" type="ORF">HLUCCA05_02390</name>
</gene>
<dbReference type="InterPro" id="IPR036374">
    <property type="entry name" value="OxRdtase_Mopterin-bd_sf"/>
</dbReference>
<keyword evidence="1" id="KW-0732">Signal</keyword>
<evidence type="ECO:0000313" key="3">
    <source>
        <dbReference type="EMBL" id="KPP95525.1"/>
    </source>
</evidence>
<dbReference type="Proteomes" id="UP000050413">
    <property type="component" value="Unassembled WGS sequence"/>
</dbReference>
<evidence type="ECO:0008006" key="6">
    <source>
        <dbReference type="Google" id="ProtNLM"/>
    </source>
</evidence>
<sequence>MHILTHFRALAAVAVLGVVAPAWADTPTGPVILTVTDGAEAQAQFDLDMLDALDQRVTTTETPWYEGPQEFSGPLIADVMAQTGMDGSELNLVALNDYAAAMPWSDIVDFPVILATRLNGETMAVRDKGPLFVIYPFDEHPELKNEVYFSRSVWQVKAIEVRP</sequence>
<dbReference type="EMBL" id="FBYC01000004">
    <property type="protein sequence ID" value="CUX82147.1"/>
    <property type="molecule type" value="Genomic_DNA"/>
</dbReference>
<reference evidence="2 5" key="2">
    <citation type="submission" date="2016-01" db="EMBL/GenBank/DDBJ databases">
        <authorList>
            <person name="Varghese N."/>
        </authorList>
    </citation>
    <scope>NUCLEOTIDE SEQUENCE [LARGE SCALE GENOMIC DNA]</scope>
    <source>
        <strain evidence="2 5">HL-91</strain>
    </source>
</reference>
<dbReference type="PATRIC" id="fig|1666912.4.peg.1629"/>
<keyword evidence="5" id="KW-1185">Reference proteome</keyword>
<comment type="caution">
    <text evidence="3">The sequence shown here is derived from an EMBL/GenBank/DDBJ whole genome shotgun (WGS) entry which is preliminary data.</text>
</comment>
<dbReference type="RefSeq" id="WP_072247651.1">
    <property type="nucleotide sequence ID" value="NZ_FBYC01000004.1"/>
</dbReference>
<protein>
    <recommendedName>
        <fullName evidence="6">Oxidoreductase molybdopterin-binding domain-containing protein</fullName>
    </recommendedName>
</protein>
<dbReference type="Gene3D" id="3.90.420.10">
    <property type="entry name" value="Oxidoreductase, molybdopterin-binding domain"/>
    <property type="match status" value="1"/>
</dbReference>
<evidence type="ECO:0000256" key="1">
    <source>
        <dbReference type="SAM" id="SignalP"/>
    </source>
</evidence>
<dbReference type="SUPFAM" id="SSF56524">
    <property type="entry name" value="Oxidoreductase molybdopterin-binding domain"/>
    <property type="match status" value="1"/>
</dbReference>
<evidence type="ECO:0000313" key="5">
    <source>
        <dbReference type="Proteomes" id="UP000182045"/>
    </source>
</evidence>
<evidence type="ECO:0000313" key="4">
    <source>
        <dbReference type="Proteomes" id="UP000050413"/>
    </source>
</evidence>
<dbReference type="AlphaFoldDB" id="A0A0P7WC69"/>
<organism evidence="3 4">
    <name type="scientific">Roseibaca calidilacus</name>
    <dbReference type="NCBI Taxonomy" id="1666912"/>
    <lineage>
        <taxon>Bacteria</taxon>
        <taxon>Pseudomonadati</taxon>
        <taxon>Pseudomonadota</taxon>
        <taxon>Alphaproteobacteria</taxon>
        <taxon>Rhodobacterales</taxon>
        <taxon>Paracoccaceae</taxon>
        <taxon>Roseinatronobacter</taxon>
    </lineage>
</organism>
<feature type="signal peptide" evidence="1">
    <location>
        <begin position="1"/>
        <end position="24"/>
    </location>
</feature>
<reference evidence="3 4" key="1">
    <citation type="submission" date="2015-09" db="EMBL/GenBank/DDBJ databases">
        <title>Identification and resolution of microdiversity through metagenomic sequencing of parallel consortia.</title>
        <authorList>
            <person name="Nelson W.C."/>
            <person name="Romine M.F."/>
            <person name="Lindemann S.R."/>
        </authorList>
    </citation>
    <scope>NUCLEOTIDE SEQUENCE [LARGE SCALE GENOMIC DNA]</scope>
    <source>
        <strain evidence="3">HL-91</strain>
    </source>
</reference>
<dbReference type="EMBL" id="LJSG01000002">
    <property type="protein sequence ID" value="KPP95525.1"/>
    <property type="molecule type" value="Genomic_DNA"/>
</dbReference>
<dbReference type="STRING" id="1666912.Ga0058931_2195"/>
<proteinExistence type="predicted"/>